<dbReference type="GO" id="GO:0008757">
    <property type="term" value="F:S-adenosylmethionine-dependent methyltransferase activity"/>
    <property type="evidence" value="ECO:0007669"/>
    <property type="project" value="TreeGrafter"/>
</dbReference>
<protein>
    <submittedName>
        <fullName evidence="5">O-methyltransferase family protein</fullName>
    </submittedName>
</protein>
<gene>
    <name evidence="5" type="ORF">ABB37_05423</name>
</gene>
<dbReference type="PROSITE" id="PS51682">
    <property type="entry name" value="SAM_OMT_I"/>
    <property type="match status" value="1"/>
</dbReference>
<dbReference type="GO" id="GO:0032259">
    <property type="term" value="P:methylation"/>
    <property type="evidence" value="ECO:0007669"/>
    <property type="project" value="UniProtKB-KW"/>
</dbReference>
<dbReference type="Pfam" id="PF01596">
    <property type="entry name" value="Methyltransf_3"/>
    <property type="match status" value="1"/>
</dbReference>
<dbReference type="InterPro" id="IPR050362">
    <property type="entry name" value="Cation-dep_OMT"/>
</dbReference>
<comment type="caution">
    <text evidence="5">The sequence shown here is derived from an EMBL/GenBank/DDBJ whole genome shotgun (WGS) entry which is preliminary data.</text>
</comment>
<dbReference type="EMBL" id="LGTL01000010">
    <property type="protein sequence ID" value="KPA79631.1"/>
    <property type="molecule type" value="Genomic_DNA"/>
</dbReference>
<evidence type="ECO:0000256" key="4">
    <source>
        <dbReference type="ARBA" id="ARBA00023453"/>
    </source>
</evidence>
<sequence length="230" mass="25936">MSDTYRGFQRHPAACTAGMKREYYEYVLEFVNETPLQKELWQKALQLELPVMMAAVDEYQFFGWLCETLGVRRAVEVGVFRGVTTLALALHMPDDGVIRALDVSREYAGIGFEAWKKAGVDKKIDFIEGPAAASMQRFLDEGEAGTYDFIFIDANKEQYPEYYDLAVPLLRKGGVIVVDNTLMFGRVVEKDPSVQDTDALSKTNEMIRADKRVSAVMSIIGDGVYFARKL</sequence>
<evidence type="ECO:0000313" key="6">
    <source>
        <dbReference type="Proteomes" id="UP000037923"/>
    </source>
</evidence>
<keyword evidence="3" id="KW-0949">S-adenosyl-L-methionine</keyword>
<dbReference type="OrthoDB" id="10251242at2759"/>
<dbReference type="CDD" id="cd02440">
    <property type="entry name" value="AdoMet_MTases"/>
    <property type="match status" value="1"/>
</dbReference>
<proteinExistence type="inferred from homology"/>
<keyword evidence="6" id="KW-1185">Reference proteome</keyword>
<reference evidence="5 6" key="1">
    <citation type="submission" date="2015-07" db="EMBL/GenBank/DDBJ databases">
        <title>High-quality genome of monoxenous trypanosomatid Leptomonas pyrrhocoris.</title>
        <authorList>
            <person name="Flegontov P."/>
            <person name="Butenko A."/>
            <person name="Firsov S."/>
            <person name="Vlcek C."/>
            <person name="Logacheva M.D."/>
            <person name="Field M."/>
            <person name="Filatov D."/>
            <person name="Flegontova O."/>
            <person name="Gerasimov E."/>
            <person name="Jackson A.P."/>
            <person name="Kelly S."/>
            <person name="Opperdoes F."/>
            <person name="O'Reilly A."/>
            <person name="Votypka J."/>
            <person name="Yurchenko V."/>
            <person name="Lukes J."/>
        </authorList>
    </citation>
    <scope>NUCLEOTIDE SEQUENCE [LARGE SCALE GENOMIC DNA]</scope>
    <source>
        <strain evidence="5">H10</strain>
    </source>
</reference>
<dbReference type="GO" id="GO:0008171">
    <property type="term" value="F:O-methyltransferase activity"/>
    <property type="evidence" value="ECO:0007669"/>
    <property type="project" value="InterPro"/>
</dbReference>
<evidence type="ECO:0000313" key="5">
    <source>
        <dbReference type="EMBL" id="KPA79631.1"/>
    </source>
</evidence>
<keyword evidence="1 5" id="KW-0489">Methyltransferase</keyword>
<dbReference type="PANTHER" id="PTHR10509:SF14">
    <property type="entry name" value="CAFFEOYL-COA O-METHYLTRANSFERASE 3-RELATED"/>
    <property type="match status" value="1"/>
</dbReference>
<dbReference type="Proteomes" id="UP000037923">
    <property type="component" value="Unassembled WGS sequence"/>
</dbReference>
<dbReference type="OMA" id="PAYFEWA"/>
<dbReference type="PANTHER" id="PTHR10509">
    <property type="entry name" value="O-METHYLTRANSFERASE-RELATED"/>
    <property type="match status" value="1"/>
</dbReference>
<comment type="similarity">
    <text evidence="4">Belongs to the class I-like SAM-binding methyltransferase superfamily. Cation-dependent O-methyltransferase family.</text>
</comment>
<dbReference type="VEuPathDB" id="TriTrypDB:LpyrH10_10_1920"/>
<dbReference type="RefSeq" id="XP_015658070.1">
    <property type="nucleotide sequence ID" value="XM_015803428.1"/>
</dbReference>
<name>A0A0N0DV66_LEPPY</name>
<dbReference type="GeneID" id="26905713"/>
<keyword evidence="2 5" id="KW-0808">Transferase</keyword>
<dbReference type="AlphaFoldDB" id="A0A0N0DV66"/>
<dbReference type="InterPro" id="IPR029063">
    <property type="entry name" value="SAM-dependent_MTases_sf"/>
</dbReference>
<dbReference type="Gene3D" id="3.40.50.150">
    <property type="entry name" value="Vaccinia Virus protein VP39"/>
    <property type="match status" value="1"/>
</dbReference>
<organism evidence="5 6">
    <name type="scientific">Leptomonas pyrrhocoris</name>
    <name type="common">Firebug parasite</name>
    <dbReference type="NCBI Taxonomy" id="157538"/>
    <lineage>
        <taxon>Eukaryota</taxon>
        <taxon>Discoba</taxon>
        <taxon>Euglenozoa</taxon>
        <taxon>Kinetoplastea</taxon>
        <taxon>Metakinetoplastina</taxon>
        <taxon>Trypanosomatida</taxon>
        <taxon>Trypanosomatidae</taxon>
        <taxon>Leishmaniinae</taxon>
        <taxon>Leptomonas</taxon>
    </lineage>
</organism>
<evidence type="ECO:0000256" key="3">
    <source>
        <dbReference type="ARBA" id="ARBA00022691"/>
    </source>
</evidence>
<accession>A0A0N0DV66</accession>
<evidence type="ECO:0000256" key="1">
    <source>
        <dbReference type="ARBA" id="ARBA00022603"/>
    </source>
</evidence>
<evidence type="ECO:0000256" key="2">
    <source>
        <dbReference type="ARBA" id="ARBA00022679"/>
    </source>
</evidence>
<dbReference type="InterPro" id="IPR002935">
    <property type="entry name" value="SAM_O-MeTrfase"/>
</dbReference>
<dbReference type="SUPFAM" id="SSF53335">
    <property type="entry name" value="S-adenosyl-L-methionine-dependent methyltransferases"/>
    <property type="match status" value="1"/>
</dbReference>